<evidence type="ECO:0000256" key="1">
    <source>
        <dbReference type="ARBA" id="ARBA00010634"/>
    </source>
</evidence>
<dbReference type="GO" id="GO:0016020">
    <property type="term" value="C:membrane"/>
    <property type="evidence" value="ECO:0007669"/>
    <property type="project" value="InterPro"/>
</dbReference>
<dbReference type="InterPro" id="IPR007428">
    <property type="entry name" value="MlaA"/>
</dbReference>
<evidence type="ECO:0000313" key="4">
    <source>
        <dbReference type="EMBL" id="NNH14152.1"/>
    </source>
</evidence>
<dbReference type="PANTHER" id="PTHR30035:SF3">
    <property type="entry name" value="INTERMEMBRANE PHOSPHOLIPID TRANSPORT SYSTEM LIPOPROTEIN MLAA"/>
    <property type="match status" value="1"/>
</dbReference>
<comment type="similarity">
    <text evidence="1">Belongs to the MlaA family.</text>
</comment>
<dbReference type="AlphaFoldDB" id="A0A6N1BBA5"/>
<dbReference type="PANTHER" id="PTHR30035">
    <property type="entry name" value="LIPOPROTEIN VACJ-RELATED"/>
    <property type="match status" value="1"/>
</dbReference>
<reference evidence="4 5" key="1">
    <citation type="submission" date="2020-05" db="EMBL/GenBank/DDBJ databases">
        <title>MicrobeNet Type strains.</title>
        <authorList>
            <person name="Nicholson A.C."/>
        </authorList>
    </citation>
    <scope>NUCLEOTIDE SEQUENCE [LARGE SCALE GENOMIC DNA]</scope>
    <source>
        <strain evidence="4 5">ATCC 700815</strain>
    </source>
</reference>
<evidence type="ECO:0000313" key="5">
    <source>
        <dbReference type="Proteomes" id="UP000542973"/>
    </source>
</evidence>
<name>A0A6N1BBA5_9BURK</name>
<feature type="compositionally biased region" description="Acidic residues" evidence="3">
    <location>
        <begin position="223"/>
        <end position="232"/>
    </location>
</feature>
<protein>
    <submittedName>
        <fullName evidence="4">VacJ family lipoprotein</fullName>
    </submittedName>
</protein>
<comment type="caution">
    <text evidence="4">The sequence shown here is derived from an EMBL/GenBank/DDBJ whole genome shotgun (WGS) entry which is preliminary data.</text>
</comment>
<feature type="region of interest" description="Disordered" evidence="3">
    <location>
        <begin position="213"/>
        <end position="256"/>
    </location>
</feature>
<dbReference type="Proteomes" id="UP000542973">
    <property type="component" value="Unassembled WGS sequence"/>
</dbReference>
<dbReference type="RefSeq" id="WP_082371711.1">
    <property type="nucleotide sequence ID" value="NZ_BAAAEB010000022.1"/>
</dbReference>
<dbReference type="Pfam" id="PF04333">
    <property type="entry name" value="MlaA"/>
    <property type="match status" value="1"/>
</dbReference>
<dbReference type="EMBL" id="JABEMD010000078">
    <property type="protein sequence ID" value="NNH14152.1"/>
    <property type="molecule type" value="Genomic_DNA"/>
</dbReference>
<feature type="compositionally biased region" description="Pro residues" evidence="3">
    <location>
        <begin position="246"/>
        <end position="256"/>
    </location>
</feature>
<evidence type="ECO:0000256" key="2">
    <source>
        <dbReference type="ARBA" id="ARBA00022729"/>
    </source>
</evidence>
<organism evidence="4 5">
    <name type="scientific">Cupriavidus gilardii</name>
    <dbReference type="NCBI Taxonomy" id="82541"/>
    <lineage>
        <taxon>Bacteria</taxon>
        <taxon>Pseudomonadati</taxon>
        <taxon>Pseudomonadota</taxon>
        <taxon>Betaproteobacteria</taxon>
        <taxon>Burkholderiales</taxon>
        <taxon>Burkholderiaceae</taxon>
        <taxon>Cupriavidus</taxon>
    </lineage>
</organism>
<keyword evidence="2" id="KW-0732">Signal</keyword>
<sequence length="256" mass="26584">MPLAALCCGACATGPNANPADPLEPMNRAIHTVNDKIDTYVAVPVAKGYRRVTPQPVRTAVTNVFNNVGDVGNAINNLLQGKGVAAAESVMRVAINTVLGLGGLIDIATPAGLPRHPQDLGLTLGTWGVPSGPYLVLPLFGPSTVRDGIGMAGDVFADPVTYMDPAWRNSLFALQFVNTRSNLLDATSLLEQAALDKYSFVRDAYLQQRRQRLRGSEAGDLPDYGDDGDEGDGAAGGASPSIDAPGSPPVPAPAAP</sequence>
<keyword evidence="4" id="KW-0449">Lipoprotein</keyword>
<dbReference type="GO" id="GO:0120010">
    <property type="term" value="P:intermembrane phospholipid transfer"/>
    <property type="evidence" value="ECO:0007669"/>
    <property type="project" value="TreeGrafter"/>
</dbReference>
<dbReference type="PRINTS" id="PR01805">
    <property type="entry name" value="VACJLIPOPROT"/>
</dbReference>
<accession>A0A6N1BBA5</accession>
<proteinExistence type="inferred from homology"/>
<gene>
    <name evidence="4" type="ORF">HLB16_25205</name>
</gene>
<dbReference type="GeneID" id="70688160"/>
<evidence type="ECO:0000256" key="3">
    <source>
        <dbReference type="SAM" id="MobiDB-lite"/>
    </source>
</evidence>